<reference evidence="17" key="2">
    <citation type="submission" date="2023-10" db="EMBL/GenBank/DDBJ databases">
        <authorList>
            <person name="Khurajog B."/>
        </authorList>
    </citation>
    <scope>NUCLEOTIDE SEQUENCE</scope>
    <source>
        <strain evidence="18">BF14</strain>
        <strain evidence="17">BF9</strain>
    </source>
</reference>
<keyword evidence="10" id="KW-0067">ATP-binding</keyword>
<dbReference type="EMBL" id="JAWJAV010000002">
    <property type="protein sequence ID" value="MDV2620839.1"/>
    <property type="molecule type" value="Genomic_DNA"/>
</dbReference>
<dbReference type="InterPro" id="IPR003661">
    <property type="entry name" value="HisK_dim/P_dom"/>
</dbReference>
<evidence type="ECO:0000313" key="19">
    <source>
        <dbReference type="Proteomes" id="UP001280897"/>
    </source>
</evidence>
<dbReference type="PANTHER" id="PTHR45528">
    <property type="entry name" value="SENSOR HISTIDINE KINASE CPXA"/>
    <property type="match status" value="1"/>
</dbReference>
<evidence type="ECO:0000313" key="18">
    <source>
        <dbReference type="EMBL" id="MDV2910417.1"/>
    </source>
</evidence>
<name>A0AAW8YH63_PEDAC</name>
<evidence type="ECO:0000256" key="13">
    <source>
        <dbReference type="ARBA" id="ARBA00023136"/>
    </source>
</evidence>
<dbReference type="PROSITE" id="PS50885">
    <property type="entry name" value="HAMP"/>
    <property type="match status" value="1"/>
</dbReference>
<keyword evidence="7 14" id="KW-0812">Transmembrane</keyword>
<dbReference type="Gene3D" id="3.30.565.10">
    <property type="entry name" value="Histidine kinase-like ATPase, C-terminal domain"/>
    <property type="match status" value="1"/>
</dbReference>
<dbReference type="InterPro" id="IPR036890">
    <property type="entry name" value="HATPase_C_sf"/>
</dbReference>
<accession>A0AAW8YH63</accession>
<evidence type="ECO:0000256" key="3">
    <source>
        <dbReference type="ARBA" id="ARBA00012438"/>
    </source>
</evidence>
<keyword evidence="9 17" id="KW-0418">Kinase</keyword>
<feature type="domain" description="HAMP" evidence="16">
    <location>
        <begin position="87"/>
        <end position="139"/>
    </location>
</feature>
<reference evidence="17" key="1">
    <citation type="journal article" date="2023" name="PeerJ">
        <title>Selection and evaluation of lactic acid bacteria from chicken feces in Thailand as potential probiotics.</title>
        <authorList>
            <person name="Khurajog B."/>
            <person name="Disastra Y."/>
            <person name="Lawwyne L.D."/>
            <person name="Sirichokchatchawan W."/>
            <person name="Niyomtham W."/>
            <person name="Yindee J."/>
            <person name="Hampson D.J."/>
            <person name="Prapasarakul N."/>
        </authorList>
    </citation>
    <scope>NUCLEOTIDE SEQUENCE</scope>
    <source>
        <strain evidence="18">BF14</strain>
        <strain evidence="17">BF9</strain>
    </source>
</reference>
<evidence type="ECO:0000259" key="16">
    <source>
        <dbReference type="PROSITE" id="PS50885"/>
    </source>
</evidence>
<organism evidence="17 19">
    <name type="scientific">Pediococcus acidilactici</name>
    <dbReference type="NCBI Taxonomy" id="1254"/>
    <lineage>
        <taxon>Bacteria</taxon>
        <taxon>Bacillati</taxon>
        <taxon>Bacillota</taxon>
        <taxon>Bacilli</taxon>
        <taxon>Lactobacillales</taxon>
        <taxon>Lactobacillaceae</taxon>
        <taxon>Pediococcus</taxon>
        <taxon>Pediococcus acidilactici group</taxon>
    </lineage>
</organism>
<dbReference type="InterPro" id="IPR003594">
    <property type="entry name" value="HATPase_dom"/>
</dbReference>
<dbReference type="CDD" id="cd00082">
    <property type="entry name" value="HisKA"/>
    <property type="match status" value="1"/>
</dbReference>
<evidence type="ECO:0000256" key="4">
    <source>
        <dbReference type="ARBA" id="ARBA00022475"/>
    </source>
</evidence>
<dbReference type="SMART" id="SM00388">
    <property type="entry name" value="HisKA"/>
    <property type="match status" value="1"/>
</dbReference>
<gene>
    <name evidence="17" type="ORF">R0G89_03725</name>
    <name evidence="18" type="ORF">R0H03_00840</name>
</gene>
<dbReference type="Gene3D" id="1.10.287.130">
    <property type="match status" value="1"/>
</dbReference>
<dbReference type="SUPFAM" id="SSF55874">
    <property type="entry name" value="ATPase domain of HSP90 chaperone/DNA topoisomerase II/histidine kinase"/>
    <property type="match status" value="1"/>
</dbReference>
<comment type="catalytic activity">
    <reaction evidence="1">
        <text>ATP + protein L-histidine = ADP + protein N-phospho-L-histidine.</text>
        <dbReference type="EC" id="2.7.13.3"/>
    </reaction>
</comment>
<dbReference type="EMBL" id="JAWJAX010000001">
    <property type="protein sequence ID" value="MDV2910417.1"/>
    <property type="molecule type" value="Genomic_DNA"/>
</dbReference>
<dbReference type="RefSeq" id="WP_002829532.1">
    <property type="nucleotide sequence ID" value="NZ_BMWN01000002.1"/>
</dbReference>
<evidence type="ECO:0000256" key="9">
    <source>
        <dbReference type="ARBA" id="ARBA00022777"/>
    </source>
</evidence>
<sequence length="382" mass="43172">MKLTGREKYELFGEGIITIILLLLLNLSVFILIDGALKTNPALSNAIFLVKNSIRIGGIQIWSYQNIFIAIMFLADLGVLYWRLERRYKQMQLRHIIAELHYIANGHFDHRIPFELSGDHQRVVDSVNSLVDSVISSMEEERALKQSKDDLITNVSHDLRTPLTSIIGYLRLIEDHQYQSTDDILKYTHTAYLKSVQMKSLVEDLFEYTKVSQSNPKLNYNKIHVDSMLQQLAASFELEAKQKGFVITSTCVPEDLEMMGDAEKIGRVFNNLITNALKYGAGGKHIYLNAHQINDTVIFEVANDGQKVPAQALGKLFDRFYRVEESRSKATGGTGLGLAIAQSIVEMHNGTIEAHSNDKRTSFIIQLPLKQPVRGAQPTSKY</sequence>
<dbReference type="Proteomes" id="UP001280897">
    <property type="component" value="Unassembled WGS sequence"/>
</dbReference>
<dbReference type="SMART" id="SM00387">
    <property type="entry name" value="HATPase_c"/>
    <property type="match status" value="1"/>
</dbReference>
<dbReference type="InterPro" id="IPR050398">
    <property type="entry name" value="HssS/ArlS-like"/>
</dbReference>
<dbReference type="Proteomes" id="UP001280415">
    <property type="component" value="Unassembled WGS sequence"/>
</dbReference>
<evidence type="ECO:0000256" key="10">
    <source>
        <dbReference type="ARBA" id="ARBA00022840"/>
    </source>
</evidence>
<evidence type="ECO:0000256" key="14">
    <source>
        <dbReference type="SAM" id="Phobius"/>
    </source>
</evidence>
<dbReference type="PANTHER" id="PTHR45528:SF1">
    <property type="entry name" value="SENSOR HISTIDINE KINASE CPXA"/>
    <property type="match status" value="1"/>
</dbReference>
<dbReference type="InterPro" id="IPR036097">
    <property type="entry name" value="HisK_dim/P_sf"/>
</dbReference>
<dbReference type="AlphaFoldDB" id="A0AAW8YH63"/>
<keyword evidence="4" id="KW-1003">Cell membrane</keyword>
<dbReference type="FunFam" id="1.10.287.130:FF:000001">
    <property type="entry name" value="Two-component sensor histidine kinase"/>
    <property type="match status" value="1"/>
</dbReference>
<dbReference type="Pfam" id="PF00512">
    <property type="entry name" value="HisKA"/>
    <property type="match status" value="1"/>
</dbReference>
<evidence type="ECO:0000256" key="8">
    <source>
        <dbReference type="ARBA" id="ARBA00022741"/>
    </source>
</evidence>
<dbReference type="GO" id="GO:0000155">
    <property type="term" value="F:phosphorelay sensor kinase activity"/>
    <property type="evidence" value="ECO:0007669"/>
    <property type="project" value="InterPro"/>
</dbReference>
<keyword evidence="6" id="KW-0808">Transferase</keyword>
<evidence type="ECO:0000256" key="6">
    <source>
        <dbReference type="ARBA" id="ARBA00022679"/>
    </source>
</evidence>
<feature type="domain" description="Histidine kinase" evidence="15">
    <location>
        <begin position="154"/>
        <end position="371"/>
    </location>
</feature>
<dbReference type="GO" id="GO:0005524">
    <property type="term" value="F:ATP binding"/>
    <property type="evidence" value="ECO:0007669"/>
    <property type="project" value="UniProtKB-KW"/>
</dbReference>
<evidence type="ECO:0000256" key="2">
    <source>
        <dbReference type="ARBA" id="ARBA00004651"/>
    </source>
</evidence>
<dbReference type="PRINTS" id="PR00344">
    <property type="entry name" value="BCTRLSENSOR"/>
</dbReference>
<dbReference type="Pfam" id="PF02518">
    <property type="entry name" value="HATPase_c"/>
    <property type="match status" value="1"/>
</dbReference>
<feature type="transmembrane region" description="Helical" evidence="14">
    <location>
        <begin position="12"/>
        <end position="33"/>
    </location>
</feature>
<comment type="subcellular location">
    <subcellularLocation>
        <location evidence="2">Cell membrane</location>
        <topology evidence="2">Multi-pass membrane protein</topology>
    </subcellularLocation>
</comment>
<keyword evidence="8" id="KW-0547">Nucleotide-binding</keyword>
<keyword evidence="13 14" id="KW-0472">Membrane</keyword>
<evidence type="ECO:0000256" key="5">
    <source>
        <dbReference type="ARBA" id="ARBA00022553"/>
    </source>
</evidence>
<evidence type="ECO:0000256" key="11">
    <source>
        <dbReference type="ARBA" id="ARBA00022989"/>
    </source>
</evidence>
<dbReference type="InterPro" id="IPR004358">
    <property type="entry name" value="Sig_transdc_His_kin-like_C"/>
</dbReference>
<comment type="caution">
    <text evidence="17">The sequence shown here is derived from an EMBL/GenBank/DDBJ whole genome shotgun (WGS) entry which is preliminary data.</text>
</comment>
<proteinExistence type="predicted"/>
<dbReference type="EC" id="2.7.13.3" evidence="3"/>
<dbReference type="SUPFAM" id="SSF47384">
    <property type="entry name" value="Homodimeric domain of signal transducing histidine kinase"/>
    <property type="match status" value="1"/>
</dbReference>
<keyword evidence="11 14" id="KW-1133">Transmembrane helix</keyword>
<dbReference type="CDD" id="cd00075">
    <property type="entry name" value="HATPase"/>
    <property type="match status" value="1"/>
</dbReference>
<keyword evidence="5" id="KW-0597">Phosphoprotein</keyword>
<dbReference type="FunFam" id="3.30.565.10:FF:000013">
    <property type="entry name" value="Two-component sensor histidine kinase"/>
    <property type="match status" value="1"/>
</dbReference>
<evidence type="ECO:0000256" key="7">
    <source>
        <dbReference type="ARBA" id="ARBA00022692"/>
    </source>
</evidence>
<feature type="transmembrane region" description="Helical" evidence="14">
    <location>
        <begin position="61"/>
        <end position="84"/>
    </location>
</feature>
<evidence type="ECO:0000256" key="12">
    <source>
        <dbReference type="ARBA" id="ARBA00023012"/>
    </source>
</evidence>
<evidence type="ECO:0000256" key="1">
    <source>
        <dbReference type="ARBA" id="ARBA00000085"/>
    </source>
</evidence>
<protein>
    <recommendedName>
        <fullName evidence="3">histidine kinase</fullName>
        <ecNumber evidence="3">2.7.13.3</ecNumber>
    </recommendedName>
</protein>
<dbReference type="GO" id="GO:0005886">
    <property type="term" value="C:plasma membrane"/>
    <property type="evidence" value="ECO:0007669"/>
    <property type="project" value="UniProtKB-SubCell"/>
</dbReference>
<dbReference type="GeneID" id="57366722"/>
<dbReference type="InterPro" id="IPR005467">
    <property type="entry name" value="His_kinase_dom"/>
</dbReference>
<keyword evidence="12" id="KW-0902">Two-component regulatory system</keyword>
<dbReference type="InterPro" id="IPR003660">
    <property type="entry name" value="HAMP_dom"/>
</dbReference>
<evidence type="ECO:0000313" key="17">
    <source>
        <dbReference type="EMBL" id="MDV2620839.1"/>
    </source>
</evidence>
<dbReference type="PROSITE" id="PS50109">
    <property type="entry name" value="HIS_KIN"/>
    <property type="match status" value="1"/>
</dbReference>
<evidence type="ECO:0000259" key="15">
    <source>
        <dbReference type="PROSITE" id="PS50109"/>
    </source>
</evidence>